<organism evidence="1 2">
    <name type="scientific">Candidatus Thiodiazotropha taylori</name>
    <dbReference type="NCBI Taxonomy" id="2792791"/>
    <lineage>
        <taxon>Bacteria</taxon>
        <taxon>Pseudomonadati</taxon>
        <taxon>Pseudomonadota</taxon>
        <taxon>Gammaproteobacteria</taxon>
        <taxon>Chromatiales</taxon>
        <taxon>Sedimenticolaceae</taxon>
        <taxon>Candidatus Thiodiazotropha</taxon>
    </lineage>
</organism>
<gene>
    <name evidence="1" type="ORF">KME65_07805</name>
</gene>
<dbReference type="AlphaFoldDB" id="A0A944M6G0"/>
<dbReference type="EMBL" id="JAHHGM010000006">
    <property type="protein sequence ID" value="MBT2988856.1"/>
    <property type="molecule type" value="Genomic_DNA"/>
</dbReference>
<sequence length="308" mass="33112">MFHALPDLDGPTGRAMDINNRGEIVGYCETEAGEFHAVLWDRHGITDLGTLGGADSYAYGINDDGVIVGYSDTADGQKHAFIWQDGIMTDIHDPDLPPLNESFARAINTDGSIVGTVGIGGVLWRAPDDYVWLLVGSGLEGPSDAHDINDSDQVVGWHHSSDQAFIWEDGMMEILPHLGIDRSRAYGINDAGQVVGGVVDPDTHLQQAAIWDGDDPPAILGTLGGSYGNANDINASGTIVGMAKKPDDSTVPFYYKLSDTEMFELMNLGSGVARAVNNNGVIVGYGVNAAGDEKPIKWVWTRARWPWE</sequence>
<comment type="caution">
    <text evidence="1">The sequence shown here is derived from an EMBL/GenBank/DDBJ whole genome shotgun (WGS) entry which is preliminary data.</text>
</comment>
<dbReference type="Proteomes" id="UP000770889">
    <property type="component" value="Unassembled WGS sequence"/>
</dbReference>
<evidence type="ECO:0000313" key="2">
    <source>
        <dbReference type="Proteomes" id="UP000770889"/>
    </source>
</evidence>
<dbReference type="NCBIfam" id="TIGR02913">
    <property type="entry name" value="HAF_rpt"/>
    <property type="match status" value="2"/>
</dbReference>
<name>A0A944M6G0_9GAMM</name>
<dbReference type="InterPro" id="IPR014262">
    <property type="entry name" value="HAF_rpt"/>
</dbReference>
<protein>
    <submittedName>
        <fullName evidence="1">Uncharacterized protein</fullName>
    </submittedName>
</protein>
<evidence type="ECO:0000313" key="1">
    <source>
        <dbReference type="EMBL" id="MBT2988856.1"/>
    </source>
</evidence>
<reference evidence="1 2" key="1">
    <citation type="submission" date="2021-05" db="EMBL/GenBank/DDBJ databases">
        <title>Genetic and Functional Diversity in Clade A Lucinid endosymbionts from the Bahamas.</title>
        <authorList>
            <person name="Giani N.M."/>
            <person name="Engel A.S."/>
            <person name="Campbell B.J."/>
        </authorList>
    </citation>
    <scope>NUCLEOTIDE SEQUENCE [LARGE SCALE GENOMIC DNA]</scope>
    <source>
        <strain evidence="1">LUC16012Gg_MoonRockCtena</strain>
    </source>
</reference>
<proteinExistence type="predicted"/>
<accession>A0A944M6G0</accession>